<reference evidence="7" key="1">
    <citation type="submission" date="2025-08" db="UniProtKB">
        <authorList>
            <consortium name="Ensembl"/>
        </authorList>
    </citation>
    <scope>IDENTIFICATION</scope>
</reference>
<dbReference type="PANTHER" id="PTHR43788">
    <property type="entry name" value="DNA2/NAM7 HELICASE FAMILY MEMBER"/>
    <property type="match status" value="1"/>
</dbReference>
<dbReference type="GO" id="GO:0043139">
    <property type="term" value="F:5'-3' DNA helicase activity"/>
    <property type="evidence" value="ECO:0007669"/>
    <property type="project" value="TreeGrafter"/>
</dbReference>
<dbReference type="Ensembl" id="ENSPTET00000026700.1">
    <property type="protein sequence ID" value="ENSPTEP00000018167.1"/>
    <property type="gene ID" value="ENSPTEG00000019628.1"/>
</dbReference>
<dbReference type="InterPro" id="IPR041679">
    <property type="entry name" value="DNA2/NAM7-like_C"/>
</dbReference>
<feature type="compositionally biased region" description="Basic and acidic residues" evidence="5">
    <location>
        <begin position="167"/>
        <end position="176"/>
    </location>
</feature>
<feature type="domain" description="DNA2/NAM7 helicase-like C-terminal" evidence="6">
    <location>
        <begin position="1"/>
        <end position="85"/>
    </location>
</feature>
<evidence type="ECO:0000313" key="7">
    <source>
        <dbReference type="Ensembl" id="ENSPTEP00000018167.1"/>
    </source>
</evidence>
<feature type="compositionally biased region" description="Basic and acidic residues" evidence="5">
    <location>
        <begin position="95"/>
        <end position="111"/>
    </location>
</feature>
<dbReference type="Proteomes" id="UP000694416">
    <property type="component" value="Unplaced"/>
</dbReference>
<evidence type="ECO:0000256" key="5">
    <source>
        <dbReference type="SAM" id="MobiDB-lite"/>
    </source>
</evidence>
<dbReference type="InterPro" id="IPR027417">
    <property type="entry name" value="P-loop_NTPase"/>
</dbReference>
<keyword evidence="2" id="KW-0378">Hydrolase</keyword>
<accession>A0A8C9HFC2</accession>
<evidence type="ECO:0000256" key="3">
    <source>
        <dbReference type="ARBA" id="ARBA00022806"/>
    </source>
</evidence>
<evidence type="ECO:0000259" key="6">
    <source>
        <dbReference type="Pfam" id="PF13087"/>
    </source>
</evidence>
<sequence length="403" mass="46182">MLNIQYRMNELILKWSNSAFYKNKLLSDESCKSITVSNLLCDIGEGSIKTENFKTESVKTENFKTESVKTESGSTRIGTRGKILNNKKGKTCKNRSKDKDTMKREKRKESVDDTDVDSENKKKNTNHQDLIKSYSYCPLTWIETDGFDDFLDDTKDIDMIQLELKDKKDEKQKEEQSNDTSVRKSNLQNGCTGSDSSNSNTSKKKQNSEKKATDRELGAMVIKPTDEELEAMVKINVNDIINLSNKSRSNKGEAYLIYKLIEKIIIIDKINESNICIITPYTKQVNILRSIFYDNIYNLKNYKSSFKNIEIATVDSFQGREKEIVILSLVCSNYFKNIGFLNDYRRLNVAITRAKRNVTIVGNSNTISSDKVLNKLYETALNYGKVYLVNELIDVDNMLIINT</sequence>
<keyword evidence="8" id="KW-1185">Reference proteome</keyword>
<keyword evidence="1" id="KW-0547">Nucleotide-binding</keyword>
<dbReference type="GO" id="GO:0005524">
    <property type="term" value="F:ATP binding"/>
    <property type="evidence" value="ECO:0007669"/>
    <property type="project" value="UniProtKB-KW"/>
</dbReference>
<keyword evidence="3" id="KW-0347">Helicase</keyword>
<dbReference type="AlphaFoldDB" id="A0A8C9HFC2"/>
<evidence type="ECO:0000256" key="1">
    <source>
        <dbReference type="ARBA" id="ARBA00022741"/>
    </source>
</evidence>
<name>A0A8C9HFC2_9PRIM</name>
<feature type="compositionally biased region" description="Polar residues" evidence="5">
    <location>
        <begin position="178"/>
        <end position="193"/>
    </location>
</feature>
<reference evidence="7" key="2">
    <citation type="submission" date="2025-09" db="UniProtKB">
        <authorList>
            <consortium name="Ensembl"/>
        </authorList>
    </citation>
    <scope>IDENTIFICATION</scope>
</reference>
<feature type="domain" description="DNA2/NAM7 helicase-like C-terminal" evidence="6">
    <location>
        <begin position="209"/>
        <end position="364"/>
    </location>
</feature>
<evidence type="ECO:0000256" key="2">
    <source>
        <dbReference type="ARBA" id="ARBA00022801"/>
    </source>
</evidence>
<feature type="compositionally biased region" description="Basic and acidic residues" evidence="5">
    <location>
        <begin position="206"/>
        <end position="217"/>
    </location>
</feature>
<feature type="region of interest" description="Disordered" evidence="5">
    <location>
        <begin position="167"/>
        <end position="217"/>
    </location>
</feature>
<evidence type="ECO:0000313" key="8">
    <source>
        <dbReference type="Proteomes" id="UP000694416"/>
    </source>
</evidence>
<dbReference type="SUPFAM" id="SSF52540">
    <property type="entry name" value="P-loop containing nucleoside triphosphate hydrolases"/>
    <property type="match status" value="1"/>
</dbReference>
<dbReference type="GO" id="GO:0003724">
    <property type="term" value="F:RNA helicase activity"/>
    <property type="evidence" value="ECO:0007669"/>
    <property type="project" value="UniProtKB-EC"/>
</dbReference>
<dbReference type="PANTHER" id="PTHR43788:SF8">
    <property type="entry name" value="DNA-BINDING PROTEIN SMUBP-2"/>
    <property type="match status" value="1"/>
</dbReference>
<dbReference type="Gene3D" id="3.40.50.300">
    <property type="entry name" value="P-loop containing nucleotide triphosphate hydrolases"/>
    <property type="match status" value="1"/>
</dbReference>
<proteinExistence type="predicted"/>
<keyword evidence="4" id="KW-0067">ATP-binding</keyword>
<dbReference type="Pfam" id="PF13087">
    <property type="entry name" value="AAA_12"/>
    <property type="match status" value="2"/>
</dbReference>
<feature type="region of interest" description="Disordered" evidence="5">
    <location>
        <begin position="87"/>
        <end position="124"/>
    </location>
</feature>
<dbReference type="GO" id="GO:0016787">
    <property type="term" value="F:hydrolase activity"/>
    <property type="evidence" value="ECO:0007669"/>
    <property type="project" value="UniProtKB-KW"/>
</dbReference>
<dbReference type="CDD" id="cd18808">
    <property type="entry name" value="SF1_C_Upf1"/>
    <property type="match status" value="1"/>
</dbReference>
<dbReference type="InterPro" id="IPR047187">
    <property type="entry name" value="SF1_C_Upf1"/>
</dbReference>
<dbReference type="InterPro" id="IPR050534">
    <property type="entry name" value="Coronavir_polyprotein_1ab"/>
</dbReference>
<organism evidence="7 8">
    <name type="scientific">Piliocolobus tephrosceles</name>
    <name type="common">Ugandan red Colobus</name>
    <dbReference type="NCBI Taxonomy" id="591936"/>
    <lineage>
        <taxon>Eukaryota</taxon>
        <taxon>Metazoa</taxon>
        <taxon>Chordata</taxon>
        <taxon>Craniata</taxon>
        <taxon>Vertebrata</taxon>
        <taxon>Euteleostomi</taxon>
        <taxon>Mammalia</taxon>
        <taxon>Eutheria</taxon>
        <taxon>Euarchontoglires</taxon>
        <taxon>Primates</taxon>
        <taxon>Haplorrhini</taxon>
        <taxon>Catarrhini</taxon>
        <taxon>Cercopithecidae</taxon>
        <taxon>Colobinae</taxon>
        <taxon>Piliocolobus</taxon>
    </lineage>
</organism>
<evidence type="ECO:0000256" key="4">
    <source>
        <dbReference type="ARBA" id="ARBA00022840"/>
    </source>
</evidence>
<protein>
    <recommendedName>
        <fullName evidence="6">DNA2/NAM7 helicase-like C-terminal domain-containing protein</fullName>
    </recommendedName>
</protein>